<reference evidence="3" key="1">
    <citation type="journal article" date="2013" name="J. Plant Res.">
        <title>Effect of fungi and light on seed germination of three Opuntia species from semiarid lands of central Mexico.</title>
        <authorList>
            <person name="Delgado-Sanchez P."/>
            <person name="Jimenez-Bremont J.F."/>
            <person name="Guerrero-Gonzalez Mde L."/>
            <person name="Flores J."/>
        </authorList>
    </citation>
    <scope>NUCLEOTIDE SEQUENCE</scope>
    <source>
        <tissue evidence="3">Cladode</tissue>
    </source>
</reference>
<dbReference type="PANTHER" id="PTHR45651">
    <property type="entry name" value="CYCLIC NUCLEOTIDE-GATED ION CHANNEL 15-RELATED-RELATED"/>
    <property type="match status" value="1"/>
</dbReference>
<protein>
    <recommendedName>
        <fullName evidence="4">Cyclic nucleotide-binding domain-containing protein</fullName>
    </recommendedName>
</protein>
<sequence length="143" mass="15997">MYLIREGDPVTEILFVIWVNLDSCTTDVGCSGFFSSSQTTAGGLCGEELLIWSLNPHSTDSLPLSSRTVKALSDVETFCLSAENMRFIVLQFPTQHSTKLRHRVKFYYGGHGQRATSKQLGGVTDEGRSWLSHLLLLQWILLM</sequence>
<organism evidence="3">
    <name type="scientific">Opuntia streptacantha</name>
    <name type="common">Prickly pear cactus</name>
    <name type="synonym">Opuntia cardona</name>
    <dbReference type="NCBI Taxonomy" id="393608"/>
    <lineage>
        <taxon>Eukaryota</taxon>
        <taxon>Viridiplantae</taxon>
        <taxon>Streptophyta</taxon>
        <taxon>Embryophyta</taxon>
        <taxon>Tracheophyta</taxon>
        <taxon>Spermatophyta</taxon>
        <taxon>Magnoliopsida</taxon>
        <taxon>eudicotyledons</taxon>
        <taxon>Gunneridae</taxon>
        <taxon>Pentapetalae</taxon>
        <taxon>Caryophyllales</taxon>
        <taxon>Cactineae</taxon>
        <taxon>Cactaceae</taxon>
        <taxon>Opuntioideae</taxon>
        <taxon>Opuntia</taxon>
    </lineage>
</organism>
<dbReference type="GO" id="GO:0016020">
    <property type="term" value="C:membrane"/>
    <property type="evidence" value="ECO:0007669"/>
    <property type="project" value="UniProtKB-SubCell"/>
</dbReference>
<dbReference type="InterPro" id="IPR014710">
    <property type="entry name" value="RmlC-like_jellyroll"/>
</dbReference>
<keyword evidence="1" id="KW-1071">Ligand-gated ion channel</keyword>
<evidence type="ECO:0000313" key="3">
    <source>
        <dbReference type="EMBL" id="MBA4660850.1"/>
    </source>
</evidence>
<evidence type="ECO:0008006" key="4">
    <source>
        <dbReference type="Google" id="ProtNLM"/>
    </source>
</evidence>
<proteinExistence type="predicted"/>
<dbReference type="GO" id="GO:0034220">
    <property type="term" value="P:monoatomic ion transmembrane transport"/>
    <property type="evidence" value="ECO:0007669"/>
    <property type="project" value="UniProtKB-KW"/>
</dbReference>
<dbReference type="EMBL" id="GISG01210035">
    <property type="protein sequence ID" value="MBA4660850.1"/>
    <property type="molecule type" value="Transcribed_RNA"/>
</dbReference>
<dbReference type="AlphaFoldDB" id="A0A7C9A8Y1"/>
<evidence type="ECO:0000256" key="1">
    <source>
        <dbReference type="ARBA" id="ARBA00023286"/>
    </source>
</evidence>
<dbReference type="SUPFAM" id="SSF51206">
    <property type="entry name" value="cAMP-binding domain-like"/>
    <property type="match status" value="1"/>
</dbReference>
<dbReference type="InterPro" id="IPR018490">
    <property type="entry name" value="cNMP-bd_dom_sf"/>
</dbReference>
<keyword evidence="2" id="KW-0407">Ion channel</keyword>
<name>A0A7C9A8Y1_OPUST</name>
<dbReference type="PANTHER" id="PTHR45651:SF12">
    <property type="entry name" value="CYCLIC NUCLEOTIDE-GATED ION CHANNEL 15-RELATED"/>
    <property type="match status" value="1"/>
</dbReference>
<keyword evidence="1" id="KW-0813">Transport</keyword>
<dbReference type="Gene3D" id="2.60.120.10">
    <property type="entry name" value="Jelly Rolls"/>
    <property type="match status" value="1"/>
</dbReference>
<evidence type="ECO:0000256" key="2">
    <source>
        <dbReference type="ARBA" id="ARBA00023303"/>
    </source>
</evidence>
<keyword evidence="1" id="KW-0406">Ion transport</keyword>
<reference evidence="3" key="2">
    <citation type="submission" date="2020-07" db="EMBL/GenBank/DDBJ databases">
        <authorList>
            <person name="Vera ALvarez R."/>
            <person name="Arias-Moreno D.M."/>
            <person name="Jimenez-Jacinto V."/>
            <person name="Jimenez-Bremont J.F."/>
            <person name="Swaminathan K."/>
            <person name="Moose S.P."/>
            <person name="Guerrero-Gonzalez M.L."/>
            <person name="Marino-Ramirez L."/>
            <person name="Landsman D."/>
            <person name="Rodriguez-Kessler M."/>
            <person name="Delgado-Sanchez P."/>
        </authorList>
    </citation>
    <scope>NUCLEOTIDE SEQUENCE</scope>
    <source>
        <tissue evidence="3">Cladode</tissue>
    </source>
</reference>
<accession>A0A7C9A8Y1</accession>